<feature type="compositionally biased region" description="Low complexity" evidence="1">
    <location>
        <begin position="45"/>
        <end position="72"/>
    </location>
</feature>
<feature type="compositionally biased region" description="Low complexity" evidence="1">
    <location>
        <begin position="565"/>
        <end position="580"/>
    </location>
</feature>
<feature type="compositionally biased region" description="Low complexity" evidence="1">
    <location>
        <begin position="259"/>
        <end position="270"/>
    </location>
</feature>
<feature type="region of interest" description="Disordered" evidence="1">
    <location>
        <begin position="176"/>
        <end position="219"/>
    </location>
</feature>
<feature type="compositionally biased region" description="Basic residues" evidence="1">
    <location>
        <begin position="198"/>
        <end position="211"/>
    </location>
</feature>
<proteinExistence type="predicted"/>
<feature type="region of interest" description="Disordered" evidence="1">
    <location>
        <begin position="437"/>
        <end position="507"/>
    </location>
</feature>
<dbReference type="Proteomes" id="UP001516023">
    <property type="component" value="Unassembled WGS sequence"/>
</dbReference>
<feature type="compositionally biased region" description="Polar residues" evidence="1">
    <location>
        <begin position="929"/>
        <end position="973"/>
    </location>
</feature>
<comment type="caution">
    <text evidence="2">The sequence shown here is derived from an EMBL/GenBank/DDBJ whole genome shotgun (WGS) entry which is preliminary data.</text>
</comment>
<feature type="compositionally biased region" description="Polar residues" evidence="1">
    <location>
        <begin position="295"/>
        <end position="315"/>
    </location>
</feature>
<dbReference type="EMBL" id="JABMIG020000125">
    <property type="protein sequence ID" value="KAL3790596.1"/>
    <property type="molecule type" value="Genomic_DNA"/>
</dbReference>
<feature type="compositionally biased region" description="Basic and acidic residues" evidence="1">
    <location>
        <begin position="581"/>
        <end position="592"/>
    </location>
</feature>
<feature type="region of interest" description="Disordered" evidence="1">
    <location>
        <begin position="1070"/>
        <end position="1089"/>
    </location>
</feature>
<sequence length="1189" mass="127791">MNNETIKNAGRTTDRCCADQELPSSVRSKRASENGTNTNDQFETAAEADITSQTAAAAAETMDETSSSTSEEVMSGAQSDQTANISSSGGYSGDYESISDSSSGASKKRKTRDDTANATVGEGGRRRRVNDEEKEEKTEHEREDGGIAPLSRPSSLAHMNAAESEDGAMSVDYGRHHHHHHHQMEVDGKHSTTGNHNNSHHHHHYHHHTNRPNKATSRQVNRQIDQIMNLYNVSLQAQANSQAAMRCDAAHGSVEADHNAAAPAGDANPNEIRTQSSRVHYPYQVESKGSLPGDRSQSPHLASNGLLSPRNNVHSNEFRGSVQLGGVRIMDPSDPRIDISKLYQAQNRSKEGSSRANSSQKDNDNNNDPQSASNHNVEDCYTNLMEACRPFFQDTQTIMASKKIPLFRTSNANQSQVASDEAHSSSGFTSFFTTTKSESNTNGCGSGGSSQSEFSHQNKKRKVEQKEEEENSKDGASRSQGDDSTEPNKPSEHMAHHEHQEHQGATLAPTRSYSCSHLEAYQSDSSSMVVLARVKRKHKDQRRHAVNASPISVNTAKAVCAVSSPTSVPAATSAPTAATSQEERRGKGAEELVSKRVRIETVALDAAKYRSSKTLQPSTHKQPESSSLASSLSTSVDSSGSDGGGGAQAKRNDGVHATASTAGISGEDRSKTDSQSGSAENSNNQAARTITDTSGTTTANNSSGSGTGSGNDNDATNKSESGSQMEGNSNSDDKACAYYKKDSVASDTNTVTSVAAVNGDVKKRADSLQESDKPLIHHHNHSAKKSAAVDVSGVHKDLETILEDPQQPNSNSNHITKEEKLIEKKRKRMSARKEYEEEWQRQMRDSSESSSRNETCTLEPGKPVTLEDVLSFTKTARLLVQALPPFLAVHANAAFTQLTGINSHTVIGQPVASIIAIAEGLPPNKESDSSGSDMTNNKDAMSSLSGSLEGNDGQNDVNMASANDPSRQAQQDPPNDGNIVVNAQEPSISAGFRIDRLIVARGYGHIHNVEVIFAPPQVSAHAIEGSEVKINDGNANVKRKKKDDKIFCRMSVSPVVTSIESWDSGRIEGHADSKVHSHSSSSGGKKRKHGHVANELMIVKHYLIQLESIDGPHLLDKRSSFSSSTDTTGEAQLLGITRSELVARRCRLERGQRDATEVAARPSSDGGNLPETDSQDENTSVVEPVATCG</sequence>
<accession>A0ABD3PTI1</accession>
<feature type="compositionally biased region" description="Low complexity" evidence="1">
    <location>
        <begin position="85"/>
        <end position="105"/>
    </location>
</feature>
<feature type="region of interest" description="Disordered" evidence="1">
    <location>
        <begin position="1152"/>
        <end position="1189"/>
    </location>
</feature>
<feature type="compositionally biased region" description="Low complexity" evidence="1">
    <location>
        <begin position="437"/>
        <end position="455"/>
    </location>
</feature>
<dbReference type="AlphaFoldDB" id="A0ABD3PTI1"/>
<feature type="region of interest" description="Disordered" evidence="1">
    <location>
        <begin position="764"/>
        <end position="789"/>
    </location>
</feature>
<feature type="compositionally biased region" description="Basic and acidic residues" evidence="1">
    <location>
        <begin position="764"/>
        <end position="775"/>
    </location>
</feature>
<organism evidence="2 3">
    <name type="scientific">Cyclotella cryptica</name>
    <dbReference type="NCBI Taxonomy" id="29204"/>
    <lineage>
        <taxon>Eukaryota</taxon>
        <taxon>Sar</taxon>
        <taxon>Stramenopiles</taxon>
        <taxon>Ochrophyta</taxon>
        <taxon>Bacillariophyta</taxon>
        <taxon>Coscinodiscophyceae</taxon>
        <taxon>Thalassiosirophycidae</taxon>
        <taxon>Stephanodiscales</taxon>
        <taxon>Stephanodiscaceae</taxon>
        <taxon>Cyclotella</taxon>
    </lineage>
</organism>
<feature type="region of interest" description="Disordered" evidence="1">
    <location>
        <begin position="256"/>
        <end position="319"/>
    </location>
</feature>
<feature type="region of interest" description="Disordered" evidence="1">
    <location>
        <begin position="1"/>
        <end position="155"/>
    </location>
</feature>
<gene>
    <name evidence="2" type="ORF">HJC23_008802</name>
</gene>
<evidence type="ECO:0000256" key="1">
    <source>
        <dbReference type="SAM" id="MobiDB-lite"/>
    </source>
</evidence>
<evidence type="ECO:0000313" key="2">
    <source>
        <dbReference type="EMBL" id="KAL3790596.1"/>
    </source>
</evidence>
<keyword evidence="3" id="KW-1185">Reference proteome</keyword>
<feature type="compositionally biased region" description="Low complexity" evidence="1">
    <location>
        <begin position="625"/>
        <end position="640"/>
    </location>
</feature>
<feature type="region of interest" description="Disordered" evidence="1">
    <location>
        <begin position="801"/>
        <end position="860"/>
    </location>
</feature>
<reference evidence="2 3" key="1">
    <citation type="journal article" date="2020" name="G3 (Bethesda)">
        <title>Improved Reference Genome for Cyclotella cryptica CCMP332, a Model for Cell Wall Morphogenesis, Salinity Adaptation, and Lipid Production in Diatoms (Bacillariophyta).</title>
        <authorList>
            <person name="Roberts W.R."/>
            <person name="Downey K.M."/>
            <person name="Ruck E.C."/>
            <person name="Traller J.C."/>
            <person name="Alverson A.J."/>
        </authorList>
    </citation>
    <scope>NUCLEOTIDE SEQUENCE [LARGE SCALE GENOMIC DNA]</scope>
    <source>
        <strain evidence="2 3">CCMP332</strain>
    </source>
</reference>
<feature type="region of interest" description="Disordered" evidence="1">
    <location>
        <begin position="611"/>
        <end position="734"/>
    </location>
</feature>
<name>A0ABD3PTI1_9STRA</name>
<feature type="region of interest" description="Disordered" evidence="1">
    <location>
        <begin position="565"/>
        <end position="592"/>
    </location>
</feature>
<feature type="compositionally biased region" description="Basic and acidic residues" evidence="1">
    <location>
        <begin position="489"/>
        <end position="502"/>
    </location>
</feature>
<feature type="compositionally biased region" description="Basic and acidic residues" evidence="1">
    <location>
        <begin position="129"/>
        <end position="145"/>
    </location>
</feature>
<protein>
    <submittedName>
        <fullName evidence="2">Uncharacterized protein</fullName>
    </submittedName>
</protein>
<feature type="compositionally biased region" description="Low complexity" evidence="1">
    <location>
        <begin position="691"/>
        <end position="714"/>
    </location>
</feature>
<feature type="compositionally biased region" description="Polar residues" evidence="1">
    <location>
        <begin position="33"/>
        <end position="42"/>
    </location>
</feature>
<feature type="compositionally biased region" description="Basic and acidic residues" evidence="1">
    <location>
        <begin position="831"/>
        <end position="847"/>
    </location>
</feature>
<feature type="compositionally biased region" description="Polar residues" evidence="1">
    <location>
        <begin position="716"/>
        <end position="730"/>
    </location>
</feature>
<feature type="region of interest" description="Disordered" evidence="1">
    <location>
        <begin position="343"/>
        <end position="376"/>
    </location>
</feature>
<feature type="region of interest" description="Disordered" evidence="1">
    <location>
        <begin position="922"/>
        <end position="981"/>
    </location>
</feature>
<evidence type="ECO:0000313" key="3">
    <source>
        <dbReference type="Proteomes" id="UP001516023"/>
    </source>
</evidence>
<feature type="compositionally biased region" description="Polar residues" evidence="1">
    <location>
        <begin position="673"/>
        <end position="690"/>
    </location>
</feature>